<evidence type="ECO:0000256" key="1">
    <source>
        <dbReference type="SAM" id="MobiDB-lite"/>
    </source>
</evidence>
<evidence type="ECO:0000313" key="3">
    <source>
        <dbReference type="Proteomes" id="UP001153269"/>
    </source>
</evidence>
<evidence type="ECO:0000313" key="2">
    <source>
        <dbReference type="EMBL" id="CAB1423453.1"/>
    </source>
</evidence>
<feature type="compositionally biased region" description="Low complexity" evidence="1">
    <location>
        <begin position="50"/>
        <end position="62"/>
    </location>
</feature>
<dbReference type="AlphaFoldDB" id="A0A9N7YF60"/>
<feature type="region of interest" description="Disordered" evidence="1">
    <location>
        <begin position="111"/>
        <end position="130"/>
    </location>
</feature>
<sequence>MPADTEVLNPDLCLLPAHVSRLRKRPDRHMTTDPIWERPHRVPRPRNATSLSPSSGCDSSRSPLNSPHTCHFPAVSTFPFPLCYPGGGVSMMSWDGLCRALSRLLSSCAPGRASHARSSQNNPPACRRKQNKSSGIFRVINFHHVVRR</sequence>
<feature type="region of interest" description="Disordered" evidence="1">
    <location>
        <begin position="24"/>
        <end position="62"/>
    </location>
</feature>
<keyword evidence="3" id="KW-1185">Reference proteome</keyword>
<comment type="caution">
    <text evidence="2">The sequence shown here is derived from an EMBL/GenBank/DDBJ whole genome shotgun (WGS) entry which is preliminary data.</text>
</comment>
<name>A0A9N7YF60_PLEPL</name>
<gene>
    <name evidence="2" type="ORF">PLEPLA_LOCUS11373</name>
</gene>
<feature type="compositionally biased region" description="Basic and acidic residues" evidence="1">
    <location>
        <begin position="28"/>
        <end position="40"/>
    </location>
</feature>
<reference evidence="2" key="1">
    <citation type="submission" date="2020-03" db="EMBL/GenBank/DDBJ databases">
        <authorList>
            <person name="Weist P."/>
        </authorList>
    </citation>
    <scope>NUCLEOTIDE SEQUENCE</scope>
</reference>
<accession>A0A9N7YF60</accession>
<dbReference type="EMBL" id="CADEAL010000657">
    <property type="protein sequence ID" value="CAB1423453.1"/>
    <property type="molecule type" value="Genomic_DNA"/>
</dbReference>
<proteinExistence type="predicted"/>
<protein>
    <submittedName>
        <fullName evidence="2">Uncharacterized protein</fullName>
    </submittedName>
</protein>
<organism evidence="2 3">
    <name type="scientific">Pleuronectes platessa</name>
    <name type="common">European plaice</name>
    <dbReference type="NCBI Taxonomy" id="8262"/>
    <lineage>
        <taxon>Eukaryota</taxon>
        <taxon>Metazoa</taxon>
        <taxon>Chordata</taxon>
        <taxon>Craniata</taxon>
        <taxon>Vertebrata</taxon>
        <taxon>Euteleostomi</taxon>
        <taxon>Actinopterygii</taxon>
        <taxon>Neopterygii</taxon>
        <taxon>Teleostei</taxon>
        <taxon>Neoteleostei</taxon>
        <taxon>Acanthomorphata</taxon>
        <taxon>Carangaria</taxon>
        <taxon>Pleuronectiformes</taxon>
        <taxon>Pleuronectoidei</taxon>
        <taxon>Pleuronectidae</taxon>
        <taxon>Pleuronectes</taxon>
    </lineage>
</organism>
<dbReference type="Proteomes" id="UP001153269">
    <property type="component" value="Unassembled WGS sequence"/>
</dbReference>